<comment type="caution">
    <text evidence="2">The sequence shown here is derived from an EMBL/GenBank/DDBJ whole genome shotgun (WGS) entry which is preliminary data.</text>
</comment>
<dbReference type="InterPro" id="IPR012938">
    <property type="entry name" value="Glc/Sorbosone_DH"/>
</dbReference>
<dbReference type="Gene3D" id="2.120.10.30">
    <property type="entry name" value="TolB, C-terminal domain"/>
    <property type="match status" value="1"/>
</dbReference>
<organism evidence="2 3">
    <name type="scientific">Domibacillus iocasae</name>
    <dbReference type="NCBI Taxonomy" id="1714016"/>
    <lineage>
        <taxon>Bacteria</taxon>
        <taxon>Bacillati</taxon>
        <taxon>Bacillota</taxon>
        <taxon>Bacilli</taxon>
        <taxon>Bacillales</taxon>
        <taxon>Bacillaceae</taxon>
        <taxon>Domibacillus</taxon>
    </lineage>
</organism>
<dbReference type="InterPro" id="IPR011042">
    <property type="entry name" value="6-blade_b-propeller_TolB-like"/>
</dbReference>
<name>A0A1E7DNW8_9BACI</name>
<evidence type="ECO:0000259" key="1">
    <source>
        <dbReference type="Pfam" id="PF07995"/>
    </source>
</evidence>
<dbReference type="Proteomes" id="UP000095658">
    <property type="component" value="Unassembled WGS sequence"/>
</dbReference>
<dbReference type="Pfam" id="PF07995">
    <property type="entry name" value="GSDH"/>
    <property type="match status" value="1"/>
</dbReference>
<dbReference type="PANTHER" id="PTHR19328">
    <property type="entry name" value="HEDGEHOG-INTERACTING PROTEIN"/>
    <property type="match status" value="1"/>
</dbReference>
<reference evidence="2 3" key="1">
    <citation type="submission" date="2016-06" db="EMBL/GenBank/DDBJ databases">
        <title>Domibacillus iocasae genome sequencing.</title>
        <authorList>
            <person name="Verma A."/>
            <person name="Pal Y."/>
            <person name="Ojha A.K."/>
            <person name="Krishnamurthi S."/>
        </authorList>
    </citation>
    <scope>NUCLEOTIDE SEQUENCE [LARGE SCALE GENOMIC DNA]</scope>
    <source>
        <strain evidence="2 3">DSM 29979</strain>
    </source>
</reference>
<dbReference type="EMBL" id="MAMP01000021">
    <property type="protein sequence ID" value="OES44786.1"/>
    <property type="molecule type" value="Genomic_DNA"/>
</dbReference>
<feature type="domain" description="Glucose/Sorbosone dehydrogenase" evidence="1">
    <location>
        <begin position="35"/>
        <end position="318"/>
    </location>
</feature>
<dbReference type="SUPFAM" id="SSF50952">
    <property type="entry name" value="Soluble quinoprotein glucose dehydrogenase"/>
    <property type="match status" value="1"/>
</dbReference>
<proteinExistence type="predicted"/>
<evidence type="ECO:0000313" key="2">
    <source>
        <dbReference type="EMBL" id="OES44786.1"/>
    </source>
</evidence>
<dbReference type="AlphaFoldDB" id="A0A1E7DNW8"/>
<dbReference type="InterPro" id="IPR011041">
    <property type="entry name" value="Quinoprot_gluc/sorb_DH_b-prop"/>
</dbReference>
<dbReference type="PANTHER" id="PTHR19328:SF13">
    <property type="entry name" value="HIPL1 PROTEIN"/>
    <property type="match status" value="1"/>
</dbReference>
<evidence type="ECO:0000313" key="3">
    <source>
        <dbReference type="Proteomes" id="UP000095658"/>
    </source>
</evidence>
<sequence length="333" mass="36242">MAKKWLAGLILLAGCGAQEPEQPESEEIQEVARNLDVPWSIEQNEDVFYISERSGTIAKVEDGEVLRQQVDLTAPLSDAAEAGLLGFVLTLDFKESNQAYAYYTYDKDGEPYNRVVTLELDGSRWRETDIMLDGIRSGTVHHGGRLEIGPDDALYITIGDASEPATAQDPDSLNGKIVQIDGSGEAAVYSTGHRNPQGMAWAEDGTMYASEHGQSANDEINIIEEGSNYGWPEIEGPEEAKGLKTPLAASGADDTWAPSGMTWHKGELYVASLRGEAVLNIDPQTADVTKEIEGYGRIRDVFSDGESLYFVTNNTDGRGNPADGDDKLYRIGE</sequence>
<accession>A0A1E7DNW8</accession>
<dbReference type="RefSeq" id="WP_069938409.1">
    <property type="nucleotide sequence ID" value="NZ_MAMP01000021.1"/>
</dbReference>
<gene>
    <name evidence="2" type="ORF">BA724_05790</name>
</gene>
<protein>
    <submittedName>
        <fullName evidence="2">Quinoprotein glucose dehydrogenase</fullName>
    </submittedName>
</protein>
<dbReference type="OrthoDB" id="9770043at2"/>
<keyword evidence="3" id="KW-1185">Reference proteome</keyword>
<dbReference type="STRING" id="1714016.BA724_05790"/>
<dbReference type="PROSITE" id="PS51257">
    <property type="entry name" value="PROKAR_LIPOPROTEIN"/>
    <property type="match status" value="1"/>
</dbReference>